<keyword evidence="1" id="KW-0812">Transmembrane</keyword>
<keyword evidence="1" id="KW-0472">Membrane</keyword>
<accession>A0A3S1I087</accession>
<evidence type="ECO:0000256" key="1">
    <source>
        <dbReference type="SAM" id="Phobius"/>
    </source>
</evidence>
<gene>
    <name evidence="2" type="ORF">EGW08_002574</name>
</gene>
<sequence>NCNLPIYIIVGIAVTSSFALLAGLFLVVVIRYRCRQKQFECEETSSEEDIYERSIPISSLPVAPVLYPTGISLVQAPPYERVFLQPHHLPRLPGLPVPGVPYHHNNGFVSS</sequence>
<comment type="caution">
    <text evidence="2">The sequence shown here is derived from an EMBL/GenBank/DDBJ whole genome shotgun (WGS) entry which is preliminary data.</text>
</comment>
<feature type="non-terminal residue" evidence="2">
    <location>
        <position position="1"/>
    </location>
</feature>
<reference evidence="2 3" key="1">
    <citation type="submission" date="2019-01" db="EMBL/GenBank/DDBJ databases">
        <title>A draft genome assembly of the solar-powered sea slug Elysia chlorotica.</title>
        <authorList>
            <person name="Cai H."/>
            <person name="Li Q."/>
            <person name="Fang X."/>
            <person name="Li J."/>
            <person name="Curtis N.E."/>
            <person name="Altenburger A."/>
            <person name="Shibata T."/>
            <person name="Feng M."/>
            <person name="Maeda T."/>
            <person name="Schwartz J.A."/>
            <person name="Shigenobu S."/>
            <person name="Lundholm N."/>
            <person name="Nishiyama T."/>
            <person name="Yang H."/>
            <person name="Hasebe M."/>
            <person name="Li S."/>
            <person name="Pierce S.K."/>
            <person name="Wang J."/>
        </authorList>
    </citation>
    <scope>NUCLEOTIDE SEQUENCE [LARGE SCALE GENOMIC DNA]</scope>
    <source>
        <strain evidence="2">EC2010</strain>
        <tissue evidence="2">Whole organism of an adult</tissue>
    </source>
</reference>
<protein>
    <submittedName>
        <fullName evidence="2">Uncharacterized protein</fullName>
    </submittedName>
</protein>
<proteinExistence type="predicted"/>
<dbReference type="Proteomes" id="UP000271974">
    <property type="component" value="Unassembled WGS sequence"/>
</dbReference>
<organism evidence="2 3">
    <name type="scientific">Elysia chlorotica</name>
    <name type="common">Eastern emerald elysia</name>
    <name type="synonym">Sea slug</name>
    <dbReference type="NCBI Taxonomy" id="188477"/>
    <lineage>
        <taxon>Eukaryota</taxon>
        <taxon>Metazoa</taxon>
        <taxon>Spiralia</taxon>
        <taxon>Lophotrochozoa</taxon>
        <taxon>Mollusca</taxon>
        <taxon>Gastropoda</taxon>
        <taxon>Heterobranchia</taxon>
        <taxon>Euthyneura</taxon>
        <taxon>Panpulmonata</taxon>
        <taxon>Sacoglossa</taxon>
        <taxon>Placobranchoidea</taxon>
        <taxon>Plakobranchidae</taxon>
        <taxon>Elysia</taxon>
    </lineage>
</organism>
<keyword evidence="3" id="KW-1185">Reference proteome</keyword>
<feature type="transmembrane region" description="Helical" evidence="1">
    <location>
        <begin position="6"/>
        <end position="30"/>
    </location>
</feature>
<dbReference type="EMBL" id="RQTK01000050">
    <property type="protein sequence ID" value="RUS89653.1"/>
    <property type="molecule type" value="Genomic_DNA"/>
</dbReference>
<keyword evidence="1" id="KW-1133">Transmembrane helix</keyword>
<name>A0A3S1I087_ELYCH</name>
<evidence type="ECO:0000313" key="3">
    <source>
        <dbReference type="Proteomes" id="UP000271974"/>
    </source>
</evidence>
<evidence type="ECO:0000313" key="2">
    <source>
        <dbReference type="EMBL" id="RUS89653.1"/>
    </source>
</evidence>
<dbReference type="AlphaFoldDB" id="A0A3S1I087"/>